<keyword evidence="1" id="KW-0812">Transmembrane</keyword>
<accession>A0ABT7EUT5</accession>
<sequence length="148" mass="15669">MTHRLHAASGALALLMILGFWSATALSELFGGPELIARVKMSILYGMLVMVPAMALAGSTGARLGRGMRLPQVGIKMTRMKVIAANGIAVLLPSAVFLALKAQAGQFDTRFALVQGLELVAGATNITLLALNMRDGLRLAARRQRARA</sequence>
<proteinExistence type="predicted"/>
<reference evidence="2 3" key="1">
    <citation type="submission" date="2023-05" db="EMBL/GenBank/DDBJ databases">
        <title>Pseudodonghicola sp. nov.</title>
        <authorList>
            <person name="Huang J."/>
        </authorList>
    </citation>
    <scope>NUCLEOTIDE SEQUENCE [LARGE SCALE GENOMIC DNA]</scope>
    <source>
        <strain evidence="2 3">IC7</strain>
    </source>
</reference>
<keyword evidence="3" id="KW-1185">Reference proteome</keyword>
<feature type="transmembrane region" description="Helical" evidence="1">
    <location>
        <begin position="82"/>
        <end position="100"/>
    </location>
</feature>
<evidence type="ECO:0000313" key="3">
    <source>
        <dbReference type="Proteomes" id="UP001243757"/>
    </source>
</evidence>
<evidence type="ECO:0000256" key="1">
    <source>
        <dbReference type="SAM" id="Phobius"/>
    </source>
</evidence>
<dbReference type="RefSeq" id="WP_284478930.1">
    <property type="nucleotide sequence ID" value="NZ_JASNJD010000001.1"/>
</dbReference>
<dbReference type="EMBL" id="JASNJD010000001">
    <property type="protein sequence ID" value="MDK3016106.1"/>
    <property type="molecule type" value="Genomic_DNA"/>
</dbReference>
<evidence type="ECO:0000313" key="2">
    <source>
        <dbReference type="EMBL" id="MDK3016106.1"/>
    </source>
</evidence>
<comment type="caution">
    <text evidence="2">The sequence shown here is derived from an EMBL/GenBank/DDBJ whole genome shotgun (WGS) entry which is preliminary data.</text>
</comment>
<keyword evidence="1" id="KW-0472">Membrane</keyword>
<dbReference type="Proteomes" id="UP001243757">
    <property type="component" value="Unassembled WGS sequence"/>
</dbReference>
<feature type="transmembrane region" description="Helical" evidence="1">
    <location>
        <begin position="112"/>
        <end position="133"/>
    </location>
</feature>
<feature type="transmembrane region" description="Helical" evidence="1">
    <location>
        <begin position="43"/>
        <end position="62"/>
    </location>
</feature>
<gene>
    <name evidence="2" type="ORF">QO033_00375</name>
</gene>
<evidence type="ECO:0008006" key="4">
    <source>
        <dbReference type="Google" id="ProtNLM"/>
    </source>
</evidence>
<organism evidence="2 3">
    <name type="scientific">Pseudodonghicola flavimaris</name>
    <dbReference type="NCBI Taxonomy" id="3050036"/>
    <lineage>
        <taxon>Bacteria</taxon>
        <taxon>Pseudomonadati</taxon>
        <taxon>Pseudomonadota</taxon>
        <taxon>Alphaproteobacteria</taxon>
        <taxon>Rhodobacterales</taxon>
        <taxon>Paracoccaceae</taxon>
        <taxon>Pseudodonghicola</taxon>
    </lineage>
</organism>
<keyword evidence="1" id="KW-1133">Transmembrane helix</keyword>
<protein>
    <recommendedName>
        <fullName evidence="4">Transmembrane protein</fullName>
    </recommendedName>
</protein>
<name>A0ABT7EUT5_9RHOB</name>